<dbReference type="Gene3D" id="2.130.10.10">
    <property type="entry name" value="YVTN repeat-like/Quinoprotein amine dehydrogenase"/>
    <property type="match status" value="1"/>
</dbReference>
<protein>
    <submittedName>
        <fullName evidence="3">PQQ-like beta-propeller repeat protein</fullName>
    </submittedName>
</protein>
<evidence type="ECO:0000313" key="3">
    <source>
        <dbReference type="EMBL" id="MBU3849710.1"/>
    </source>
</evidence>
<sequence>MKKIFCLVFIFLFVSFFYAEESEALQPNWQLVVGGAPIAPPIITDFGFAVPLDGRTMAAVSETGQLMWFATLPGYKTSPHYTMGTGDFLIAVSGGNKLSLINPSGLTLWSSTAPAEILSTPLQGRDGRIYLQCTNQLACFGIGGTLKWTLPVENISTLPLTELEDGSVLCLLNTIVDGCSTAVRVSPFGEILEEITFTSVVAGVKQSKFGTILIFTDGSLGICSSTDNMAVTRWSIPALVSPSVSSVPSQIYLDTLHTLCAVVTASGSQSLVTVVDLDKGEKKFNVSAAINLNDLQFGTIDLTNIVLCDSQKALGLSLDDGVEVWNSDLPGKLTWDYLLYTPKGYIITLEKKSWLISAYRVTQTIGSQQYRAYKSEKTNYPVYIELATKKANIPQNDSEVFMNLIPPDLEKTIYRSIYEGNYGTSEAQWQALVTRENTRCLSNSKSVSQNPMASYDITYKESIIKLMGAFESSCFNRNLAQILQQETDISLLRTALRASAKIAYDPNLELLSSIELLLGKTSLLSNYTITTAICNAVYEICRFMGKPALFSRGRYILSYLLNQKLDSKTKDYAVYTLQKLISLEM</sequence>
<reference evidence="3" key="1">
    <citation type="journal article" date="2021" name="PeerJ">
        <title>Extensive microbial diversity within the chicken gut microbiome revealed by metagenomics and culture.</title>
        <authorList>
            <person name="Gilroy R."/>
            <person name="Ravi A."/>
            <person name="Getino M."/>
            <person name="Pursley I."/>
            <person name="Horton D.L."/>
            <person name="Alikhan N.F."/>
            <person name="Baker D."/>
            <person name="Gharbi K."/>
            <person name="Hall N."/>
            <person name="Watson M."/>
            <person name="Adriaenssens E.M."/>
            <person name="Foster-Nyarko E."/>
            <person name="Jarju S."/>
            <person name="Secka A."/>
            <person name="Antonio M."/>
            <person name="Oren A."/>
            <person name="Chaudhuri R.R."/>
            <person name="La Ragione R."/>
            <person name="Hildebrand F."/>
            <person name="Pallen M.J."/>
        </authorList>
    </citation>
    <scope>NUCLEOTIDE SEQUENCE</scope>
    <source>
        <strain evidence="3">Gambia15-2214</strain>
    </source>
</reference>
<evidence type="ECO:0000313" key="4">
    <source>
        <dbReference type="Proteomes" id="UP000823914"/>
    </source>
</evidence>
<evidence type="ECO:0000256" key="1">
    <source>
        <dbReference type="SAM" id="SignalP"/>
    </source>
</evidence>
<comment type="caution">
    <text evidence="3">The sequence shown here is derived from an EMBL/GenBank/DDBJ whole genome shotgun (WGS) entry which is preliminary data.</text>
</comment>
<evidence type="ECO:0000259" key="2">
    <source>
        <dbReference type="Pfam" id="PF13360"/>
    </source>
</evidence>
<dbReference type="EMBL" id="JAHLFV010000090">
    <property type="protein sequence ID" value="MBU3849710.1"/>
    <property type="molecule type" value="Genomic_DNA"/>
</dbReference>
<name>A0A9E2NYX6_9SPIR</name>
<feature type="signal peptide" evidence="1">
    <location>
        <begin position="1"/>
        <end position="19"/>
    </location>
</feature>
<gene>
    <name evidence="3" type="ORF">IAA16_04010</name>
</gene>
<dbReference type="SUPFAM" id="SSF50998">
    <property type="entry name" value="Quinoprotein alcohol dehydrogenase-like"/>
    <property type="match status" value="1"/>
</dbReference>
<organism evidence="3 4">
    <name type="scientific">Candidatus Treponema excrementipullorum</name>
    <dbReference type="NCBI Taxonomy" id="2838768"/>
    <lineage>
        <taxon>Bacteria</taxon>
        <taxon>Pseudomonadati</taxon>
        <taxon>Spirochaetota</taxon>
        <taxon>Spirochaetia</taxon>
        <taxon>Spirochaetales</taxon>
        <taxon>Treponemataceae</taxon>
        <taxon>Treponema</taxon>
    </lineage>
</organism>
<proteinExistence type="predicted"/>
<dbReference type="InterPro" id="IPR015943">
    <property type="entry name" value="WD40/YVTN_repeat-like_dom_sf"/>
</dbReference>
<reference evidence="3" key="2">
    <citation type="submission" date="2021-04" db="EMBL/GenBank/DDBJ databases">
        <authorList>
            <person name="Gilroy R."/>
        </authorList>
    </citation>
    <scope>NUCLEOTIDE SEQUENCE</scope>
    <source>
        <strain evidence="3">Gambia15-2214</strain>
    </source>
</reference>
<dbReference type="InterPro" id="IPR002372">
    <property type="entry name" value="PQQ_rpt_dom"/>
</dbReference>
<keyword evidence="1" id="KW-0732">Signal</keyword>
<dbReference type="Proteomes" id="UP000823914">
    <property type="component" value="Unassembled WGS sequence"/>
</dbReference>
<accession>A0A9E2NYX6</accession>
<feature type="domain" description="Pyrrolo-quinoline quinone repeat" evidence="2">
    <location>
        <begin position="58"/>
        <end position="151"/>
    </location>
</feature>
<feature type="chain" id="PRO_5039271232" evidence="1">
    <location>
        <begin position="20"/>
        <end position="585"/>
    </location>
</feature>
<dbReference type="InterPro" id="IPR011047">
    <property type="entry name" value="Quinoprotein_ADH-like_sf"/>
</dbReference>
<dbReference type="AlphaFoldDB" id="A0A9E2NYX6"/>
<dbReference type="Pfam" id="PF13360">
    <property type="entry name" value="PQQ_2"/>
    <property type="match status" value="1"/>
</dbReference>